<proteinExistence type="predicted"/>
<evidence type="ECO:0008006" key="3">
    <source>
        <dbReference type="Google" id="ProtNLM"/>
    </source>
</evidence>
<accession>S9Q1S7</accession>
<dbReference type="GeneID" id="25033461"/>
<evidence type="ECO:0000313" key="2">
    <source>
        <dbReference type="Proteomes" id="UP000016088"/>
    </source>
</evidence>
<sequence>MYYYEGQQNRNMIISEKSNTKQLLKPLWDELLDKKEVSVVAEGDATVKLVSLIELAKRRCEEQNVSVRQSTSILPSIRTSGSGLEKETSSKAKLKIDLQVIEQTS</sequence>
<dbReference type="RefSeq" id="XP_013017699.1">
    <property type="nucleotide sequence ID" value="XM_013162245.1"/>
</dbReference>
<dbReference type="VEuPathDB" id="FungiDB:SOCG_04499"/>
<reference evidence="1 2" key="1">
    <citation type="journal article" date="2011" name="Science">
        <title>Comparative functional genomics of the fission yeasts.</title>
        <authorList>
            <person name="Rhind N."/>
            <person name="Chen Z."/>
            <person name="Yassour M."/>
            <person name="Thompson D.A."/>
            <person name="Haas B.J."/>
            <person name="Habib N."/>
            <person name="Wapinski I."/>
            <person name="Roy S."/>
            <person name="Lin M.F."/>
            <person name="Heiman D.I."/>
            <person name="Young S.K."/>
            <person name="Furuya K."/>
            <person name="Guo Y."/>
            <person name="Pidoux A."/>
            <person name="Chen H.M."/>
            <person name="Robbertse B."/>
            <person name="Goldberg J.M."/>
            <person name="Aoki K."/>
            <person name="Bayne E.H."/>
            <person name="Berlin A.M."/>
            <person name="Desjardins C.A."/>
            <person name="Dobbs E."/>
            <person name="Dukaj L."/>
            <person name="Fan L."/>
            <person name="FitzGerald M.G."/>
            <person name="French C."/>
            <person name="Gujja S."/>
            <person name="Hansen K."/>
            <person name="Keifenheim D."/>
            <person name="Levin J.Z."/>
            <person name="Mosher R.A."/>
            <person name="Mueller C.A."/>
            <person name="Pfiffner J."/>
            <person name="Priest M."/>
            <person name="Russ C."/>
            <person name="Smialowska A."/>
            <person name="Swoboda P."/>
            <person name="Sykes S.M."/>
            <person name="Vaughn M."/>
            <person name="Vengrova S."/>
            <person name="Yoder R."/>
            <person name="Zeng Q."/>
            <person name="Allshire R."/>
            <person name="Baulcombe D."/>
            <person name="Birren B.W."/>
            <person name="Brown W."/>
            <person name="Ekwall K."/>
            <person name="Kellis M."/>
            <person name="Leatherwood J."/>
            <person name="Levin H."/>
            <person name="Margalit H."/>
            <person name="Martienssen R."/>
            <person name="Nieduszynski C.A."/>
            <person name="Spatafora J.W."/>
            <person name="Friedman N."/>
            <person name="Dalgaard J.Z."/>
            <person name="Baumann P."/>
            <person name="Niki H."/>
            <person name="Regev A."/>
            <person name="Nusbaum C."/>
        </authorList>
    </citation>
    <scope>NUCLEOTIDE SEQUENCE [LARGE SCALE GENOMIC DNA]</scope>
    <source>
        <strain evidence="2">yFS286</strain>
    </source>
</reference>
<dbReference type="Proteomes" id="UP000016088">
    <property type="component" value="Unassembled WGS sequence"/>
</dbReference>
<protein>
    <recommendedName>
        <fullName evidence="3">DNA/RNA-binding protein Alba-like domain-containing protein</fullName>
    </recommendedName>
</protein>
<dbReference type="OMA" id="MMIISER"/>
<dbReference type="OrthoDB" id="5345332at2759"/>
<gene>
    <name evidence="1" type="ORF">SOCG_04499</name>
</gene>
<dbReference type="EMBL" id="KE503206">
    <property type="protein sequence ID" value="EPX75256.1"/>
    <property type="molecule type" value="Genomic_DNA"/>
</dbReference>
<evidence type="ECO:0000313" key="1">
    <source>
        <dbReference type="EMBL" id="EPX75256.1"/>
    </source>
</evidence>
<dbReference type="AlphaFoldDB" id="S9Q1S7"/>
<keyword evidence="2" id="KW-1185">Reference proteome</keyword>
<dbReference type="HOGENOM" id="CLU_2238173_0_0_1"/>
<organism evidence="1 2">
    <name type="scientific">Schizosaccharomyces octosporus (strain yFS286)</name>
    <name type="common">Fission yeast</name>
    <name type="synonym">Octosporomyces octosporus</name>
    <dbReference type="NCBI Taxonomy" id="483514"/>
    <lineage>
        <taxon>Eukaryota</taxon>
        <taxon>Fungi</taxon>
        <taxon>Dikarya</taxon>
        <taxon>Ascomycota</taxon>
        <taxon>Taphrinomycotina</taxon>
        <taxon>Schizosaccharomycetes</taxon>
        <taxon>Schizosaccharomycetales</taxon>
        <taxon>Schizosaccharomycetaceae</taxon>
        <taxon>Schizosaccharomyces</taxon>
    </lineage>
</organism>
<name>S9Q1S7_SCHOY</name>